<comment type="caution">
    <text evidence="1">The sequence shown here is derived from an EMBL/GenBank/DDBJ whole genome shotgun (WGS) entry which is preliminary data.</text>
</comment>
<keyword evidence="2" id="KW-1185">Reference proteome</keyword>
<dbReference type="RefSeq" id="WP_146992199.1">
    <property type="nucleotide sequence ID" value="NZ_VITY01000019.1"/>
</dbReference>
<reference evidence="1 2" key="1">
    <citation type="submission" date="2019-06" db="EMBL/GenBank/DDBJ databases">
        <title>Genomic Encyclopedia of Type Strains, Phase IV (KMG-V): Genome sequencing to study the core and pangenomes of soil and plant-associated prokaryotes.</title>
        <authorList>
            <person name="Whitman W."/>
        </authorList>
    </citation>
    <scope>NUCLEOTIDE SEQUENCE [LARGE SCALE GENOMIC DNA]</scope>
    <source>
        <strain evidence="1 2">BR 10355</strain>
    </source>
</reference>
<dbReference type="EMBL" id="VITY01000019">
    <property type="protein sequence ID" value="TWB88162.1"/>
    <property type="molecule type" value="Genomic_DNA"/>
</dbReference>
<sequence>MNERKSSVFTVSGAGLSSTSVIVLDLTDEEAALDAGRRIAALTGRTLTVRNEEGLPLATFEGARKN</sequence>
<proteinExistence type="predicted"/>
<evidence type="ECO:0000313" key="2">
    <source>
        <dbReference type="Proteomes" id="UP000321304"/>
    </source>
</evidence>
<evidence type="ECO:0000313" key="1">
    <source>
        <dbReference type="EMBL" id="TWB88162.1"/>
    </source>
</evidence>
<gene>
    <name evidence="1" type="ORF">FBZ93_119152</name>
</gene>
<dbReference type="Proteomes" id="UP000321304">
    <property type="component" value="Unassembled WGS sequence"/>
</dbReference>
<name>A0A560KYB9_9BRAD</name>
<dbReference type="AlphaFoldDB" id="A0A560KYB9"/>
<dbReference type="OrthoDB" id="9863920at2"/>
<protein>
    <submittedName>
        <fullName evidence="1">Uncharacterized protein</fullName>
    </submittedName>
</protein>
<accession>A0A560KYB9</accession>
<organism evidence="1 2">
    <name type="scientific">Bradyrhizobium macuxiense</name>
    <dbReference type="NCBI Taxonomy" id="1755647"/>
    <lineage>
        <taxon>Bacteria</taxon>
        <taxon>Pseudomonadati</taxon>
        <taxon>Pseudomonadota</taxon>
        <taxon>Alphaproteobacteria</taxon>
        <taxon>Hyphomicrobiales</taxon>
        <taxon>Nitrobacteraceae</taxon>
        <taxon>Bradyrhizobium</taxon>
    </lineage>
</organism>